<keyword evidence="5" id="KW-0539">Nucleus</keyword>
<dbReference type="PROSITE" id="PS00463">
    <property type="entry name" value="ZN2_CY6_FUNGAL_1"/>
    <property type="match status" value="1"/>
</dbReference>
<dbReference type="InterPro" id="IPR001138">
    <property type="entry name" value="Zn2Cys6_DnaBD"/>
</dbReference>
<evidence type="ECO:0000313" key="9">
    <source>
        <dbReference type="Proteomes" id="UP001283341"/>
    </source>
</evidence>
<dbReference type="PANTHER" id="PTHR47338">
    <property type="entry name" value="ZN(II)2CYS6 TRANSCRIPTION FACTOR (EUROFUNG)-RELATED"/>
    <property type="match status" value="1"/>
</dbReference>
<dbReference type="Pfam" id="PF04082">
    <property type="entry name" value="Fungal_trans"/>
    <property type="match status" value="1"/>
</dbReference>
<dbReference type="SUPFAM" id="SSF57701">
    <property type="entry name" value="Zn2/Cys6 DNA-binding domain"/>
    <property type="match status" value="1"/>
</dbReference>
<comment type="subcellular location">
    <subcellularLocation>
        <location evidence="1">Nucleus</location>
    </subcellularLocation>
</comment>
<dbReference type="EMBL" id="JAUEDM010000003">
    <property type="protein sequence ID" value="KAK3322582.1"/>
    <property type="molecule type" value="Genomic_DNA"/>
</dbReference>
<dbReference type="GO" id="GO:0008270">
    <property type="term" value="F:zinc ion binding"/>
    <property type="evidence" value="ECO:0007669"/>
    <property type="project" value="InterPro"/>
</dbReference>
<dbReference type="GO" id="GO:0005634">
    <property type="term" value="C:nucleus"/>
    <property type="evidence" value="ECO:0007669"/>
    <property type="project" value="UniProtKB-SubCell"/>
</dbReference>
<dbReference type="GO" id="GO:0000981">
    <property type="term" value="F:DNA-binding transcription factor activity, RNA polymerase II-specific"/>
    <property type="evidence" value="ECO:0007669"/>
    <property type="project" value="InterPro"/>
</dbReference>
<dbReference type="InterPro" id="IPR036864">
    <property type="entry name" value="Zn2-C6_fun-type_DNA-bd_sf"/>
</dbReference>
<evidence type="ECO:0000256" key="3">
    <source>
        <dbReference type="ARBA" id="ARBA00023015"/>
    </source>
</evidence>
<feature type="region of interest" description="Disordered" evidence="6">
    <location>
        <begin position="851"/>
        <end position="894"/>
    </location>
</feature>
<feature type="region of interest" description="Disordered" evidence="6">
    <location>
        <begin position="1"/>
        <end position="26"/>
    </location>
</feature>
<feature type="compositionally biased region" description="Basic and acidic residues" evidence="6">
    <location>
        <begin position="10"/>
        <end position="23"/>
    </location>
</feature>
<dbReference type="Proteomes" id="UP001283341">
    <property type="component" value="Unassembled WGS sequence"/>
</dbReference>
<dbReference type="CDD" id="cd12148">
    <property type="entry name" value="fungal_TF_MHR"/>
    <property type="match status" value="1"/>
</dbReference>
<reference evidence="8" key="1">
    <citation type="journal article" date="2023" name="Mol. Phylogenet. Evol.">
        <title>Genome-scale phylogeny and comparative genomics of the fungal order Sordariales.</title>
        <authorList>
            <person name="Hensen N."/>
            <person name="Bonometti L."/>
            <person name="Westerberg I."/>
            <person name="Brannstrom I.O."/>
            <person name="Guillou S."/>
            <person name="Cros-Aarteil S."/>
            <person name="Calhoun S."/>
            <person name="Haridas S."/>
            <person name="Kuo A."/>
            <person name="Mondo S."/>
            <person name="Pangilinan J."/>
            <person name="Riley R."/>
            <person name="LaButti K."/>
            <person name="Andreopoulos B."/>
            <person name="Lipzen A."/>
            <person name="Chen C."/>
            <person name="Yan M."/>
            <person name="Daum C."/>
            <person name="Ng V."/>
            <person name="Clum A."/>
            <person name="Steindorff A."/>
            <person name="Ohm R.A."/>
            <person name="Martin F."/>
            <person name="Silar P."/>
            <person name="Natvig D.O."/>
            <person name="Lalanne C."/>
            <person name="Gautier V."/>
            <person name="Ament-Velasquez S.L."/>
            <person name="Kruys A."/>
            <person name="Hutchinson M.I."/>
            <person name="Powell A.J."/>
            <person name="Barry K."/>
            <person name="Miller A.N."/>
            <person name="Grigoriev I.V."/>
            <person name="Debuchy R."/>
            <person name="Gladieux P."/>
            <person name="Hiltunen Thoren M."/>
            <person name="Johannesson H."/>
        </authorList>
    </citation>
    <scope>NUCLEOTIDE SEQUENCE</scope>
    <source>
        <strain evidence="8">CBS 118394</strain>
    </source>
</reference>
<accession>A0AAE0ICE6</accession>
<evidence type="ECO:0000256" key="4">
    <source>
        <dbReference type="ARBA" id="ARBA00023163"/>
    </source>
</evidence>
<dbReference type="SMART" id="SM00906">
    <property type="entry name" value="Fungal_trans"/>
    <property type="match status" value="1"/>
</dbReference>
<keyword evidence="2" id="KW-0479">Metal-binding</keyword>
<dbReference type="InterPro" id="IPR007219">
    <property type="entry name" value="XnlR_reg_dom"/>
</dbReference>
<dbReference type="Gene3D" id="4.10.240.10">
    <property type="entry name" value="Zn(2)-C6 fungal-type DNA-binding domain"/>
    <property type="match status" value="1"/>
</dbReference>
<evidence type="ECO:0000313" key="8">
    <source>
        <dbReference type="EMBL" id="KAK3322582.1"/>
    </source>
</evidence>
<protein>
    <submittedName>
        <fullName evidence="8">Fungal-specific transcription factor domain-containing protein</fullName>
    </submittedName>
</protein>
<evidence type="ECO:0000256" key="6">
    <source>
        <dbReference type="SAM" id="MobiDB-lite"/>
    </source>
</evidence>
<evidence type="ECO:0000256" key="2">
    <source>
        <dbReference type="ARBA" id="ARBA00022723"/>
    </source>
</evidence>
<dbReference type="CDD" id="cd00067">
    <property type="entry name" value="GAL4"/>
    <property type="match status" value="1"/>
</dbReference>
<evidence type="ECO:0000256" key="5">
    <source>
        <dbReference type="ARBA" id="ARBA00023242"/>
    </source>
</evidence>
<keyword evidence="9" id="KW-1185">Reference proteome</keyword>
<proteinExistence type="predicted"/>
<feature type="domain" description="Zn(2)-C6 fungal-type" evidence="7">
    <location>
        <begin position="34"/>
        <end position="64"/>
    </location>
</feature>
<dbReference type="InterPro" id="IPR050815">
    <property type="entry name" value="TF_fung"/>
</dbReference>
<name>A0AAE0ICE6_9PEZI</name>
<dbReference type="GO" id="GO:0003677">
    <property type="term" value="F:DNA binding"/>
    <property type="evidence" value="ECO:0007669"/>
    <property type="project" value="InterPro"/>
</dbReference>
<comment type="caution">
    <text evidence="8">The sequence shown here is derived from an EMBL/GenBank/DDBJ whole genome shotgun (WGS) entry which is preliminary data.</text>
</comment>
<keyword evidence="4" id="KW-0804">Transcription</keyword>
<keyword evidence="3" id="KW-0805">Transcription regulation</keyword>
<evidence type="ECO:0000256" key="1">
    <source>
        <dbReference type="ARBA" id="ARBA00004123"/>
    </source>
</evidence>
<dbReference type="PROSITE" id="PS50048">
    <property type="entry name" value="ZN2_CY6_FUNGAL_2"/>
    <property type="match status" value="1"/>
</dbReference>
<dbReference type="Pfam" id="PF00172">
    <property type="entry name" value="Zn_clus"/>
    <property type="match status" value="1"/>
</dbReference>
<reference evidence="8" key="2">
    <citation type="submission" date="2023-06" db="EMBL/GenBank/DDBJ databases">
        <authorList>
            <consortium name="Lawrence Berkeley National Laboratory"/>
            <person name="Haridas S."/>
            <person name="Hensen N."/>
            <person name="Bonometti L."/>
            <person name="Westerberg I."/>
            <person name="Brannstrom I.O."/>
            <person name="Guillou S."/>
            <person name="Cros-Aarteil S."/>
            <person name="Calhoun S."/>
            <person name="Kuo A."/>
            <person name="Mondo S."/>
            <person name="Pangilinan J."/>
            <person name="Riley R."/>
            <person name="Labutti K."/>
            <person name="Andreopoulos B."/>
            <person name="Lipzen A."/>
            <person name="Chen C."/>
            <person name="Yanf M."/>
            <person name="Daum C."/>
            <person name="Ng V."/>
            <person name="Clum A."/>
            <person name="Steindorff A."/>
            <person name="Ohm R."/>
            <person name="Martin F."/>
            <person name="Silar P."/>
            <person name="Natvig D."/>
            <person name="Lalanne C."/>
            <person name="Gautier V."/>
            <person name="Ament-Velasquez S.L."/>
            <person name="Kruys A."/>
            <person name="Hutchinson M.I."/>
            <person name="Powell A.J."/>
            <person name="Barry K."/>
            <person name="Miller A.N."/>
            <person name="Grigoriev I.V."/>
            <person name="Debuchy R."/>
            <person name="Gladieux P."/>
            <person name="Thoren M.H."/>
            <person name="Johannesson H."/>
        </authorList>
    </citation>
    <scope>NUCLEOTIDE SEQUENCE</scope>
    <source>
        <strain evidence="8">CBS 118394</strain>
    </source>
</reference>
<evidence type="ECO:0000259" key="7">
    <source>
        <dbReference type="PROSITE" id="PS50048"/>
    </source>
</evidence>
<dbReference type="SMART" id="SM00066">
    <property type="entry name" value="GAL4"/>
    <property type="match status" value="1"/>
</dbReference>
<gene>
    <name evidence="8" type="ORF">B0H66DRAFT_209519</name>
</gene>
<dbReference type="GO" id="GO:0006351">
    <property type="term" value="P:DNA-templated transcription"/>
    <property type="evidence" value="ECO:0007669"/>
    <property type="project" value="InterPro"/>
</dbReference>
<dbReference type="AlphaFoldDB" id="A0AAE0ICE6"/>
<dbReference type="PANTHER" id="PTHR47338:SF10">
    <property type="entry name" value="TRANSCRIPTION FACTOR DOMAIN-CONTAINING PROTEIN-RELATED"/>
    <property type="match status" value="1"/>
</dbReference>
<feature type="compositionally biased region" description="Low complexity" evidence="6">
    <location>
        <begin position="851"/>
        <end position="864"/>
    </location>
</feature>
<sequence>MVADGGLYDKMPRSRTQDTREGSSSEPATIEALACVTCRARKLKCDRRAPICTRCERANNACVYPETRRKPAFKRRNVKELEERLAQVEGVLKNASLQLEAGKRAETGESGSSPGSAAEFDFDTFFSGGENEGIDLPSASPPGTADGGKCGELVGLGRWESLPPPEMIEELYVGLPTDFVSLSTTDKIASHEIYFQTQPKIVPFIHKQTYLQAYHSASYPRPPMCLQYALWTIASNIHEKYERYSDVFYRRARHYLEADELKDAGEHFITIAHAQSWTLIATYEFRKLFLTRFATSVAKVVRLVHVMGLHRLDDDSGPDGILTPTIPAPRSWLELENRRRVFWAAFCIDAHGCITTGWPSLIDLDEITTHLPASEEAFQTGKEEKSNCLQDVLQGGQYSTFAGIVVNSHLFKKLVSHINRAMPSDRPHDLAGPFWKRHRNLDDMLSNVFMFLPERFRLPRNMDDPTAVRANLNLHGAAICLHNTAWSIGHRFNLPDELKQASKVRALASAQEIVNIIKMVGHLGDIYTRALTTPALYCAAAAYIHQASENPDECAVENLEYLIGCIALVGYQDYLSLGYLNQLRVDVKETGLLAYLNLPVLEKPPADGTQNIPLRDNLSHDFARPLLARLPLSRRTGNTIEHLRAWENLLHDKVRNRESTEDIMNEGGNKRKRTDAQADTLADNWFEECAPYYLDPMSVARSIVPVVENIMSQVNLPHRGTNRAGSSSAMSGRSTTILPEDKRREIRGQQENFMTFVPATAGRSPAPPHQPTPVTFADTSSMYLGAEETHHIHQYTGFMAEGSRSQIPQLELGIGLFPGSFRGLEEWGPDMDDIRAGAGPSGQQQQHQLYDAASAAASGDPWAALDPTLTGRDNGSRARGGSDPGGSGHWRSAG</sequence>
<organism evidence="8 9">
    <name type="scientific">Apodospora peruviana</name>
    <dbReference type="NCBI Taxonomy" id="516989"/>
    <lineage>
        <taxon>Eukaryota</taxon>
        <taxon>Fungi</taxon>
        <taxon>Dikarya</taxon>
        <taxon>Ascomycota</taxon>
        <taxon>Pezizomycotina</taxon>
        <taxon>Sordariomycetes</taxon>
        <taxon>Sordariomycetidae</taxon>
        <taxon>Sordariales</taxon>
        <taxon>Lasiosphaeriaceae</taxon>
        <taxon>Apodospora</taxon>
    </lineage>
</organism>